<evidence type="ECO:0000256" key="7">
    <source>
        <dbReference type="ARBA" id="ARBA00023136"/>
    </source>
</evidence>
<feature type="transmembrane region" description="Helical" evidence="8">
    <location>
        <begin position="34"/>
        <end position="60"/>
    </location>
</feature>
<feature type="transmembrane region" description="Helical" evidence="8">
    <location>
        <begin position="179"/>
        <end position="201"/>
    </location>
</feature>
<keyword evidence="3 8" id="KW-0813">Transport</keyword>
<feature type="domain" description="ABC transmembrane type-1" evidence="9">
    <location>
        <begin position="90"/>
        <end position="298"/>
    </location>
</feature>
<dbReference type="EMBL" id="BMIQ01000002">
    <property type="protein sequence ID" value="GGD98864.1"/>
    <property type="molecule type" value="Genomic_DNA"/>
</dbReference>
<sequence length="308" mass="33657">MSRTIEAPGTAMSPAGREASAAERQAAKARRLSWLLLSPGILWMTLFLVLPLLMVVYVSFWTQTTFKVEPTLTLASWVRFLTNSTYLDALWTTVRIWLLVLASTLVVGYPVALFIGLMVRNKTLQTVLLVLCVIPFWTSFLIRVLAWRPMLGTQGAINIVLMKAGLISQPIDALLFSELSVLIGMTQIYCVFMVGPITFMMGRIDPNVIEAARDLGAGFWRILRTIILPLSLPGVVVGAIFVSVMVLGEFATAAALSGRKTNMLGNIIVSQVGSLKWAFAAVAGVILTLLMGVVIAAFLKVVNLRNEL</sequence>
<evidence type="ECO:0000313" key="11">
    <source>
        <dbReference type="Proteomes" id="UP000644699"/>
    </source>
</evidence>
<evidence type="ECO:0000256" key="3">
    <source>
        <dbReference type="ARBA" id="ARBA00022448"/>
    </source>
</evidence>
<reference evidence="10" key="2">
    <citation type="submission" date="2020-09" db="EMBL/GenBank/DDBJ databases">
        <authorList>
            <person name="Sun Q."/>
            <person name="Zhou Y."/>
        </authorList>
    </citation>
    <scope>NUCLEOTIDE SEQUENCE</scope>
    <source>
        <strain evidence="10">CGMCC 1.15367</strain>
    </source>
</reference>
<evidence type="ECO:0000259" key="9">
    <source>
        <dbReference type="PROSITE" id="PS50928"/>
    </source>
</evidence>
<protein>
    <submittedName>
        <fullName evidence="10">ABC transporter permease</fullName>
    </submittedName>
</protein>
<feature type="transmembrane region" description="Helical" evidence="8">
    <location>
        <begin position="277"/>
        <end position="299"/>
    </location>
</feature>
<dbReference type="Proteomes" id="UP000644699">
    <property type="component" value="Unassembled WGS sequence"/>
</dbReference>
<keyword evidence="4" id="KW-1003">Cell membrane</keyword>
<evidence type="ECO:0000313" key="10">
    <source>
        <dbReference type="EMBL" id="GGD98864.1"/>
    </source>
</evidence>
<name>A0A916ZI63_9HYPH</name>
<comment type="caution">
    <text evidence="10">The sequence shown here is derived from an EMBL/GenBank/DDBJ whole genome shotgun (WGS) entry which is preliminary data.</text>
</comment>
<dbReference type="GO" id="GO:0005886">
    <property type="term" value="C:plasma membrane"/>
    <property type="evidence" value="ECO:0007669"/>
    <property type="project" value="UniProtKB-SubCell"/>
</dbReference>
<evidence type="ECO:0000256" key="5">
    <source>
        <dbReference type="ARBA" id="ARBA00022692"/>
    </source>
</evidence>
<dbReference type="Gene3D" id="1.10.3720.10">
    <property type="entry name" value="MetI-like"/>
    <property type="match status" value="1"/>
</dbReference>
<evidence type="ECO:0000256" key="6">
    <source>
        <dbReference type="ARBA" id="ARBA00022989"/>
    </source>
</evidence>
<dbReference type="SUPFAM" id="SSF161098">
    <property type="entry name" value="MetI-like"/>
    <property type="match status" value="1"/>
</dbReference>
<feature type="transmembrane region" description="Helical" evidence="8">
    <location>
        <begin position="126"/>
        <end position="146"/>
    </location>
</feature>
<dbReference type="AlphaFoldDB" id="A0A916ZI63"/>
<keyword evidence="11" id="KW-1185">Reference proteome</keyword>
<proteinExistence type="inferred from homology"/>
<dbReference type="PANTHER" id="PTHR42929">
    <property type="entry name" value="INNER MEMBRANE ABC TRANSPORTER PERMEASE PROTEIN YDCU-RELATED-RELATED"/>
    <property type="match status" value="1"/>
</dbReference>
<reference evidence="10" key="1">
    <citation type="journal article" date="2014" name="Int. J. Syst. Evol. Microbiol.">
        <title>Complete genome sequence of Corynebacterium casei LMG S-19264T (=DSM 44701T), isolated from a smear-ripened cheese.</title>
        <authorList>
            <consortium name="US DOE Joint Genome Institute (JGI-PGF)"/>
            <person name="Walter F."/>
            <person name="Albersmeier A."/>
            <person name="Kalinowski J."/>
            <person name="Ruckert C."/>
        </authorList>
    </citation>
    <scope>NUCLEOTIDE SEQUENCE</scope>
    <source>
        <strain evidence="10">CGMCC 1.15367</strain>
    </source>
</reference>
<evidence type="ECO:0000256" key="2">
    <source>
        <dbReference type="ARBA" id="ARBA00007069"/>
    </source>
</evidence>
<dbReference type="InterPro" id="IPR035906">
    <property type="entry name" value="MetI-like_sf"/>
</dbReference>
<comment type="subcellular location">
    <subcellularLocation>
        <location evidence="1 8">Cell membrane</location>
        <topology evidence="1 8">Multi-pass membrane protein</topology>
    </subcellularLocation>
</comment>
<evidence type="ECO:0000256" key="1">
    <source>
        <dbReference type="ARBA" id="ARBA00004651"/>
    </source>
</evidence>
<accession>A0A916ZI63</accession>
<keyword evidence="6 8" id="KW-1133">Transmembrane helix</keyword>
<feature type="transmembrane region" description="Helical" evidence="8">
    <location>
        <begin position="222"/>
        <end position="247"/>
    </location>
</feature>
<feature type="transmembrane region" description="Helical" evidence="8">
    <location>
        <begin position="96"/>
        <end position="119"/>
    </location>
</feature>
<keyword evidence="5 8" id="KW-0812">Transmembrane</keyword>
<dbReference type="PROSITE" id="PS50928">
    <property type="entry name" value="ABC_TM1"/>
    <property type="match status" value="1"/>
</dbReference>
<comment type="similarity">
    <text evidence="2">Belongs to the binding-protein-dependent transport system permease family. CysTW subfamily.</text>
</comment>
<organism evidence="10 11">
    <name type="scientific">Aureimonas endophytica</name>
    <dbReference type="NCBI Taxonomy" id="2027858"/>
    <lineage>
        <taxon>Bacteria</taxon>
        <taxon>Pseudomonadati</taxon>
        <taxon>Pseudomonadota</taxon>
        <taxon>Alphaproteobacteria</taxon>
        <taxon>Hyphomicrobiales</taxon>
        <taxon>Aurantimonadaceae</taxon>
        <taxon>Aureimonas</taxon>
    </lineage>
</organism>
<evidence type="ECO:0000256" key="4">
    <source>
        <dbReference type="ARBA" id="ARBA00022475"/>
    </source>
</evidence>
<dbReference type="PANTHER" id="PTHR42929:SF1">
    <property type="entry name" value="INNER MEMBRANE ABC TRANSPORTER PERMEASE PROTEIN YDCU-RELATED"/>
    <property type="match status" value="1"/>
</dbReference>
<keyword evidence="7 8" id="KW-0472">Membrane</keyword>
<dbReference type="GO" id="GO:0055085">
    <property type="term" value="P:transmembrane transport"/>
    <property type="evidence" value="ECO:0007669"/>
    <property type="project" value="InterPro"/>
</dbReference>
<dbReference type="CDD" id="cd06261">
    <property type="entry name" value="TM_PBP2"/>
    <property type="match status" value="1"/>
</dbReference>
<gene>
    <name evidence="10" type="ORF">GCM10011390_17060</name>
</gene>
<dbReference type="InterPro" id="IPR000515">
    <property type="entry name" value="MetI-like"/>
</dbReference>
<evidence type="ECO:0000256" key="8">
    <source>
        <dbReference type="RuleBase" id="RU363032"/>
    </source>
</evidence>
<dbReference type="Pfam" id="PF00528">
    <property type="entry name" value="BPD_transp_1"/>
    <property type="match status" value="1"/>
</dbReference>